<dbReference type="GeneID" id="25561631"/>
<dbReference type="CDD" id="cd00055">
    <property type="entry name" value="EGF_Lam"/>
    <property type="match status" value="1"/>
</dbReference>
<evidence type="ECO:0000313" key="5">
    <source>
        <dbReference type="EMBL" id="KNC55644.1"/>
    </source>
</evidence>
<sequence>MHTVRPILLSLAFAVVVVYAGGVVWVVSSGGSTSTASKDKTKSNPVTFSAGHTIAKECASVSTPVTLRIEQGLYTFSARLQLGSYITYEGGLKYDGAGVWRKSNALFTTTLQRIGSTTFEPPGSPSGEVRAYIGMEANGITGFKLMDLVVETNAAPFKGGRGVSTYGIYLHNANAFAIVRCSIRPGQASSGAGGSKGNKGEDGSDGTKGGNGDDDNDTNEGPGGKGGAGGGSVNGGNGGSLSGCCKKGAAGGGGGTSSSVHLGGGGGGGGSGGQEEHRGGNGGRGGRTGGNGAVGNKFNGDPGSTGYKGTDGAPGSTGGAPYHDYNFWVPGSRGGTGIRGYGGGGGGGGAGGKGQYTSVCCDGAGAGGGGGGGGGAGGFPGTGGYGGGCSSAVYVTSGGAASSLTDSYLLAGSAGRGGVAGDGGDGGNGGGAGVGGFGNAEVGGGGAGGPGGIGGKGGNGGAGRDGLAVDVYDAPAPVSQNQATRYNFASEPTFTMSADILCVNTQVTITKTDTNPWVWPSGATVVSEEPLTAVVAFNDRGRYSVRTSAVEIREFVLVGLTSPAHTISVVGASAEAAGVRVAPVDGVIALNVTTQPSFTSYQWTLSGEACAGSHAGAGVSGITLSTPGTCRVLLQIGTTECGTLATETTIVVTNIDPVVSTTTSTTPQQLEAGAAWAFSVVTKENGGTVIDNPLDIVGLYDNSLSLDSGPISRQTYVGAGTHDVVYSLTVPGDYAYTLRVNLMPLAANPYEVTIVPGPTYAPMSGASGAGLVESKVGETVEFVVVARDEYGNRRRAGGDIVLASVSSVDSQVLVSCTDNSDGSYTCAYATQIGGSYVLSVQLNSVAIGGSPWSFKVLAVCDVGYFAQTEYGPCLACPLEAYSDVVNTPECKACPPHTSATPLASSIYNCTCLKGYFQPDQLSGLPCLRCPEGGICPGRRELPYPKPGYFPGPTNGFISCDHNRAACAGGSPFRCTTGYTGLLCGECAPGYYKIDIQCKKCDGFPTELALFFFVVFGLFACAAPAWFNTKTEVSHKFVALVIGLNALQVVAIYGDINLDWPEYARSIFDIVSFLNINLDLAKPECTISASNIWLVKWAVMMAMPAIGVALFGIVYLWMVFYMVVVERWGESFAASHPEWMVVPSDGASRAAQAKHRLGRCLTVSVLKHRGIVSTIGRAYFQLIALVYLPLVAMTLKFFECEKARMHGGAHAMEFVLSYGFMIGRYRTRFYLFETAIMARKLAIVLSVVSVQNPLLKASIVMLLLSGIAVHSSYIQPYVSTFHNRLESWMLCMAILALWGGTVTYSSGLSQAAIITGLSLLLISIMLGVLFDFYRLRKKEAAQSEAVNFEQATTSNAMQQDQDDAAVGGLMEGYQSSDISSLAYANPAFQDGTGEDAAVIATMCERPENSSMTCVSTDDSFNSLTVAGAPAVATITDSPIPMPPAVPKDGPSRPALSSM</sequence>
<gene>
    <name evidence="5" type="ORF">AMSG_01913</name>
</gene>
<feature type="compositionally biased region" description="Gly residues" evidence="2">
    <location>
        <begin position="255"/>
        <end position="273"/>
    </location>
</feature>
<evidence type="ECO:0000256" key="3">
    <source>
        <dbReference type="SAM" id="Phobius"/>
    </source>
</evidence>
<dbReference type="Pfam" id="PF07699">
    <property type="entry name" value="Ephrin_rec_like"/>
    <property type="match status" value="1"/>
</dbReference>
<feature type="transmembrane region" description="Helical" evidence="3">
    <location>
        <begin position="1096"/>
        <end position="1122"/>
    </location>
</feature>
<dbReference type="PROSITE" id="PS50194">
    <property type="entry name" value="FILAMIN_REPEAT"/>
    <property type="match status" value="2"/>
</dbReference>
<feature type="compositionally biased region" description="Gly residues" evidence="2">
    <location>
        <begin position="221"/>
        <end position="233"/>
    </location>
</feature>
<organism evidence="5 6">
    <name type="scientific">Thecamonas trahens ATCC 50062</name>
    <dbReference type="NCBI Taxonomy" id="461836"/>
    <lineage>
        <taxon>Eukaryota</taxon>
        <taxon>Apusozoa</taxon>
        <taxon>Apusomonadida</taxon>
        <taxon>Apusomonadidae</taxon>
        <taxon>Thecamonas</taxon>
    </lineage>
</organism>
<evidence type="ECO:0000259" key="4">
    <source>
        <dbReference type="Pfam" id="PF07699"/>
    </source>
</evidence>
<dbReference type="Gene3D" id="2.10.50.10">
    <property type="entry name" value="Tumor Necrosis Factor Receptor, subunit A, domain 2"/>
    <property type="match status" value="1"/>
</dbReference>
<feature type="transmembrane region" description="Helical" evidence="3">
    <location>
        <begin position="1253"/>
        <end position="1272"/>
    </location>
</feature>
<dbReference type="Pfam" id="PF00630">
    <property type="entry name" value="Filamin"/>
    <property type="match status" value="1"/>
</dbReference>
<feature type="transmembrane region" description="Helical" evidence="3">
    <location>
        <begin position="1177"/>
        <end position="1197"/>
    </location>
</feature>
<feature type="region of interest" description="Disordered" evidence="2">
    <location>
        <begin position="255"/>
        <end position="315"/>
    </location>
</feature>
<dbReference type="RefSeq" id="XP_013761414.1">
    <property type="nucleotide sequence ID" value="XM_013905960.1"/>
</dbReference>
<evidence type="ECO:0000313" key="6">
    <source>
        <dbReference type="Proteomes" id="UP000054408"/>
    </source>
</evidence>
<feature type="compositionally biased region" description="Gly residues" evidence="2">
    <location>
        <begin position="280"/>
        <end position="293"/>
    </location>
</feature>
<dbReference type="STRING" id="461836.A0A0L0DTJ1"/>
<dbReference type="PANTHER" id="PTHR11319">
    <property type="entry name" value="G PROTEIN-COUPLED RECEPTOR-RELATED"/>
    <property type="match status" value="1"/>
</dbReference>
<dbReference type="EMBL" id="GL349439">
    <property type="protein sequence ID" value="KNC55644.1"/>
    <property type="molecule type" value="Genomic_DNA"/>
</dbReference>
<dbReference type="Proteomes" id="UP000054408">
    <property type="component" value="Unassembled WGS sequence"/>
</dbReference>
<feature type="transmembrane region" description="Helical" evidence="3">
    <location>
        <begin position="1284"/>
        <end position="1304"/>
    </location>
</feature>
<dbReference type="InterPro" id="IPR013783">
    <property type="entry name" value="Ig-like_fold"/>
</dbReference>
<dbReference type="InterPro" id="IPR017868">
    <property type="entry name" value="Filamin/ABP280_repeat-like"/>
</dbReference>
<feature type="region of interest" description="Disordered" evidence="2">
    <location>
        <begin position="1436"/>
        <end position="1457"/>
    </location>
</feature>
<keyword evidence="3" id="KW-1133">Transmembrane helix</keyword>
<evidence type="ECO:0000256" key="2">
    <source>
        <dbReference type="SAM" id="MobiDB-lite"/>
    </source>
</evidence>
<reference evidence="5 6" key="1">
    <citation type="submission" date="2010-05" db="EMBL/GenBank/DDBJ databases">
        <title>The Genome Sequence of Thecamonas trahens ATCC 50062.</title>
        <authorList>
            <consortium name="The Broad Institute Genome Sequencing Platform"/>
            <person name="Russ C."/>
            <person name="Cuomo C."/>
            <person name="Shea T."/>
            <person name="Young S.K."/>
            <person name="Zeng Q."/>
            <person name="Koehrsen M."/>
            <person name="Haas B."/>
            <person name="Borodovsky M."/>
            <person name="Guigo R."/>
            <person name="Alvarado L."/>
            <person name="Berlin A."/>
            <person name="Bochicchio J."/>
            <person name="Borenstein D."/>
            <person name="Chapman S."/>
            <person name="Chen Z."/>
            <person name="Freedman E."/>
            <person name="Gellesch M."/>
            <person name="Goldberg J."/>
            <person name="Griggs A."/>
            <person name="Gujja S."/>
            <person name="Heilman E."/>
            <person name="Heiman D."/>
            <person name="Hepburn T."/>
            <person name="Howarth C."/>
            <person name="Jen D."/>
            <person name="Larson L."/>
            <person name="Mehta T."/>
            <person name="Park D."/>
            <person name="Pearson M."/>
            <person name="Roberts A."/>
            <person name="Saif S."/>
            <person name="Shenoy N."/>
            <person name="Sisk P."/>
            <person name="Stolte C."/>
            <person name="Sykes S."/>
            <person name="Thomson T."/>
            <person name="Walk T."/>
            <person name="White J."/>
            <person name="Yandava C."/>
            <person name="Burger G."/>
            <person name="Gray M.W."/>
            <person name="Holland P.W.H."/>
            <person name="King N."/>
            <person name="Lang F.B.F."/>
            <person name="Roger A.J."/>
            <person name="Ruiz-Trillo I."/>
            <person name="Lander E."/>
            <person name="Nusbaum C."/>
        </authorList>
    </citation>
    <scope>NUCLEOTIDE SEQUENCE [LARGE SCALE GENOMIC DNA]</scope>
    <source>
        <strain evidence="5 6">ATCC 50062</strain>
    </source>
</reference>
<dbReference type="SMART" id="SM00557">
    <property type="entry name" value="IG_FLMN"/>
    <property type="match status" value="1"/>
</dbReference>
<dbReference type="SMART" id="SM01411">
    <property type="entry name" value="Ephrin_rec_like"/>
    <property type="match status" value="1"/>
</dbReference>
<proteinExistence type="predicted"/>
<dbReference type="InterPro" id="IPR014756">
    <property type="entry name" value="Ig_E-set"/>
</dbReference>
<accession>A0A0L0DTJ1</accession>
<dbReference type="SUPFAM" id="SSF81296">
    <property type="entry name" value="E set domains"/>
    <property type="match status" value="1"/>
</dbReference>
<keyword evidence="3" id="KW-0812">Transmembrane</keyword>
<dbReference type="Gene3D" id="2.60.40.10">
    <property type="entry name" value="Immunoglobulins"/>
    <property type="match status" value="1"/>
</dbReference>
<dbReference type="InterPro" id="IPR002049">
    <property type="entry name" value="LE_dom"/>
</dbReference>
<protein>
    <recommendedName>
        <fullName evidence="4">Tyrosine-protein kinase ephrin type A/B receptor-like domain-containing protein</fullName>
    </recommendedName>
</protein>
<feature type="transmembrane region" description="Helical" evidence="3">
    <location>
        <begin position="7"/>
        <end position="27"/>
    </location>
</feature>
<feature type="region of interest" description="Disordered" evidence="2">
    <location>
        <begin position="187"/>
        <end position="233"/>
    </location>
</feature>
<feature type="repeat" description="Filamin" evidence="1">
    <location>
        <begin position="718"/>
        <end position="754"/>
    </location>
</feature>
<dbReference type="InterPro" id="IPR001298">
    <property type="entry name" value="Filamin/ABP280_rpt"/>
</dbReference>
<keyword evidence="3" id="KW-0472">Membrane</keyword>
<feature type="domain" description="Tyrosine-protein kinase ephrin type A/B receptor-like" evidence="4">
    <location>
        <begin position="863"/>
        <end position="909"/>
    </location>
</feature>
<dbReference type="PANTHER" id="PTHR11319:SF35">
    <property type="entry name" value="OUTER MEMBRANE PROTEIN PMPC-RELATED"/>
    <property type="match status" value="1"/>
</dbReference>
<feature type="transmembrane region" description="Helical" evidence="3">
    <location>
        <begin position="1007"/>
        <end position="1026"/>
    </location>
</feature>
<name>A0A0L0DTJ1_THETB</name>
<feature type="transmembrane region" description="Helical" evidence="3">
    <location>
        <begin position="1310"/>
        <end position="1332"/>
    </location>
</feature>
<evidence type="ECO:0000256" key="1">
    <source>
        <dbReference type="PROSITE-ProRule" id="PRU00087"/>
    </source>
</evidence>
<dbReference type="InterPro" id="IPR011641">
    <property type="entry name" value="Tyr-kin_ephrin_A/B_rcpt-like"/>
</dbReference>
<feature type="repeat" description="Filamin" evidence="1">
    <location>
        <begin position="766"/>
        <end position="856"/>
    </location>
</feature>
<keyword evidence="6" id="KW-1185">Reference proteome</keyword>
<dbReference type="OrthoDB" id="5334309at2759"/>